<dbReference type="EnsemblMetazoa" id="HelroT69984">
    <property type="protein sequence ID" value="HelroP69984"/>
    <property type="gene ID" value="HelroG69984"/>
</dbReference>
<dbReference type="STRING" id="6412.T1G011"/>
<protein>
    <recommendedName>
        <fullName evidence="4">Armadillo repeat-containing domain-containing protein</fullName>
    </recommendedName>
</protein>
<dbReference type="EMBL" id="KB097700">
    <property type="protein sequence ID" value="ESN91305.1"/>
    <property type="molecule type" value="Genomic_DNA"/>
</dbReference>
<dbReference type="InterPro" id="IPR042462">
    <property type="entry name" value="ARMC7"/>
</dbReference>
<dbReference type="OMA" id="MFATREY"/>
<dbReference type="OrthoDB" id="201709at2759"/>
<dbReference type="Proteomes" id="UP000015101">
    <property type="component" value="Unassembled WGS sequence"/>
</dbReference>
<keyword evidence="3" id="KW-1185">Reference proteome</keyword>
<dbReference type="PANTHER" id="PTHR46263:SF1">
    <property type="entry name" value="ARMADILLO REPEAT-CONTAINING PROTEIN 7"/>
    <property type="match status" value="1"/>
</dbReference>
<dbReference type="PANTHER" id="PTHR46263">
    <property type="entry name" value="ARMADILLO REPEAT-CONTAINING PROTEIN 7"/>
    <property type="match status" value="1"/>
</dbReference>
<dbReference type="KEGG" id="hro:HELRODRAFT_69984"/>
<dbReference type="HOGENOM" id="CLU_177237_0_0_1"/>
<dbReference type="eggNOG" id="KOG4646">
    <property type="taxonomic scope" value="Eukaryota"/>
</dbReference>
<evidence type="ECO:0000313" key="2">
    <source>
        <dbReference type="EnsemblMetazoa" id="HelroP69984"/>
    </source>
</evidence>
<dbReference type="EMBL" id="AMQM01002017">
    <property type="status" value="NOT_ANNOTATED_CDS"/>
    <property type="molecule type" value="Genomic_DNA"/>
</dbReference>
<dbReference type="GeneID" id="20214409"/>
<evidence type="ECO:0000313" key="1">
    <source>
        <dbReference type="EMBL" id="ESN91305.1"/>
    </source>
</evidence>
<gene>
    <name evidence="2" type="primary">20214409</name>
    <name evidence="1" type="ORF">HELRODRAFT_69984</name>
</gene>
<dbReference type="RefSeq" id="XP_009030080.1">
    <property type="nucleotide sequence ID" value="XM_009031832.1"/>
</dbReference>
<organism evidence="2 3">
    <name type="scientific">Helobdella robusta</name>
    <name type="common">Californian leech</name>
    <dbReference type="NCBI Taxonomy" id="6412"/>
    <lineage>
        <taxon>Eukaryota</taxon>
        <taxon>Metazoa</taxon>
        <taxon>Spiralia</taxon>
        <taxon>Lophotrochozoa</taxon>
        <taxon>Annelida</taxon>
        <taxon>Clitellata</taxon>
        <taxon>Hirudinea</taxon>
        <taxon>Rhynchobdellida</taxon>
        <taxon>Glossiphoniidae</taxon>
        <taxon>Helobdella</taxon>
    </lineage>
</organism>
<dbReference type="InParanoid" id="T1G011"/>
<accession>T1G011</accession>
<reference evidence="2" key="3">
    <citation type="submission" date="2015-06" db="UniProtKB">
        <authorList>
            <consortium name="EnsemblMetazoa"/>
        </authorList>
    </citation>
    <scope>IDENTIFICATION</scope>
</reference>
<proteinExistence type="predicted"/>
<dbReference type="CTD" id="20214409"/>
<evidence type="ECO:0008006" key="4">
    <source>
        <dbReference type="Google" id="ProtNLM"/>
    </source>
</evidence>
<sequence length="105" mass="11958">MFATREYLEKKTGPNGLGRLSHLQSIVDEFQQTTNNSAKLQILANLANFAYDPINLHYLKVLNVVELFLADCLLEDDDQMVLFSIGGLCNLVTGYKFKYITYLFT</sequence>
<evidence type="ECO:0000313" key="3">
    <source>
        <dbReference type="Proteomes" id="UP000015101"/>
    </source>
</evidence>
<reference evidence="3" key="1">
    <citation type="submission" date="2012-12" db="EMBL/GenBank/DDBJ databases">
        <authorList>
            <person name="Hellsten U."/>
            <person name="Grimwood J."/>
            <person name="Chapman J.A."/>
            <person name="Shapiro H."/>
            <person name="Aerts A."/>
            <person name="Otillar R.P."/>
            <person name="Terry A.Y."/>
            <person name="Boore J.L."/>
            <person name="Simakov O."/>
            <person name="Marletaz F."/>
            <person name="Cho S.-J."/>
            <person name="Edsinger-Gonzales E."/>
            <person name="Havlak P."/>
            <person name="Kuo D.-H."/>
            <person name="Larsson T."/>
            <person name="Lv J."/>
            <person name="Arendt D."/>
            <person name="Savage R."/>
            <person name="Osoegawa K."/>
            <person name="de Jong P."/>
            <person name="Lindberg D.R."/>
            <person name="Seaver E.C."/>
            <person name="Weisblat D.A."/>
            <person name="Putnam N.H."/>
            <person name="Grigoriev I.V."/>
            <person name="Rokhsar D.S."/>
        </authorList>
    </citation>
    <scope>NUCLEOTIDE SEQUENCE</scope>
</reference>
<name>T1G011_HELRO</name>
<dbReference type="AlphaFoldDB" id="T1G011"/>
<reference evidence="1 3" key="2">
    <citation type="journal article" date="2013" name="Nature">
        <title>Insights into bilaterian evolution from three spiralian genomes.</title>
        <authorList>
            <person name="Simakov O."/>
            <person name="Marletaz F."/>
            <person name="Cho S.J."/>
            <person name="Edsinger-Gonzales E."/>
            <person name="Havlak P."/>
            <person name="Hellsten U."/>
            <person name="Kuo D.H."/>
            <person name="Larsson T."/>
            <person name="Lv J."/>
            <person name="Arendt D."/>
            <person name="Savage R."/>
            <person name="Osoegawa K."/>
            <person name="de Jong P."/>
            <person name="Grimwood J."/>
            <person name="Chapman J.A."/>
            <person name="Shapiro H."/>
            <person name="Aerts A."/>
            <person name="Otillar R.P."/>
            <person name="Terry A.Y."/>
            <person name="Boore J.L."/>
            <person name="Grigoriev I.V."/>
            <person name="Lindberg D.R."/>
            <person name="Seaver E.C."/>
            <person name="Weisblat D.A."/>
            <person name="Putnam N.H."/>
            <person name="Rokhsar D.S."/>
        </authorList>
    </citation>
    <scope>NUCLEOTIDE SEQUENCE</scope>
</reference>